<sequence>MADEYTQALDYLRLLAQQELARWWARQGEDVITSDELRKDIAGLADRYGEQAGYAAVEYLVLSRSFSDELKGQGFPDRAPPDKEVERRRTQLRAILLYHSKADPVLRAQAKTALDSVVARLVALPTDEEATLGGRAFARIPAPGACGFCFMLASRGAVYTREAVGRANKHHPGCQCLGIECQRDESDLPRINCDLRKRYQVLSRELGYPPNAAAWEHYRRASKQQAEGQEWPLTLYAKVPKYTKGGFSQVFKGERLPPLDKMPGHVLNGWKDQPGRNGEGRPHGEGLS</sequence>
<dbReference type="RefSeq" id="WP_108431409.1">
    <property type="nucleotide sequence ID" value="NZ_CP026947.1"/>
</dbReference>
<evidence type="ECO:0000313" key="3">
    <source>
        <dbReference type="Proteomes" id="UP000244989"/>
    </source>
</evidence>
<name>A0A2U1T4Y2_9CORY</name>
<comment type="caution">
    <text evidence="2">The sequence shown here is derived from an EMBL/GenBank/DDBJ whole genome shotgun (WGS) entry which is preliminary data.</text>
</comment>
<dbReference type="EMBL" id="QEEZ01000020">
    <property type="protein sequence ID" value="PWC01059.1"/>
    <property type="molecule type" value="Genomic_DNA"/>
</dbReference>
<gene>
    <name evidence="2" type="ORF">DF222_09665</name>
</gene>
<keyword evidence="3" id="KW-1185">Reference proteome</keyword>
<dbReference type="InterPro" id="IPR057369">
    <property type="entry name" value="VG15"/>
</dbReference>
<dbReference type="KEGG" id="cyz:C3B44_04990"/>
<protein>
    <submittedName>
        <fullName evidence="2">Uncharacterized protein</fullName>
    </submittedName>
</protein>
<reference evidence="3" key="1">
    <citation type="submission" date="2018-04" db="EMBL/GenBank/DDBJ databases">
        <authorList>
            <person name="Liu S."/>
            <person name="Wang Z."/>
            <person name="Li J."/>
        </authorList>
    </citation>
    <scope>NUCLEOTIDE SEQUENCE [LARGE SCALE GENOMIC DNA]</scope>
    <source>
        <strain evidence="3">2189</strain>
    </source>
</reference>
<feature type="region of interest" description="Disordered" evidence="1">
    <location>
        <begin position="253"/>
        <end position="288"/>
    </location>
</feature>
<dbReference type="Proteomes" id="UP000244989">
    <property type="component" value="Unassembled WGS sequence"/>
</dbReference>
<feature type="compositionally biased region" description="Basic and acidic residues" evidence="1">
    <location>
        <begin position="278"/>
        <end position="288"/>
    </location>
</feature>
<dbReference type="Pfam" id="PF25310">
    <property type="entry name" value="VG15"/>
    <property type="match status" value="1"/>
</dbReference>
<proteinExistence type="predicted"/>
<dbReference type="OrthoDB" id="3194844at2"/>
<organism evidence="2 3">
    <name type="scientific">Corynebacterium yudongzhengii</name>
    <dbReference type="NCBI Taxonomy" id="2080740"/>
    <lineage>
        <taxon>Bacteria</taxon>
        <taxon>Bacillati</taxon>
        <taxon>Actinomycetota</taxon>
        <taxon>Actinomycetes</taxon>
        <taxon>Mycobacteriales</taxon>
        <taxon>Corynebacteriaceae</taxon>
        <taxon>Corynebacterium</taxon>
    </lineage>
</organism>
<accession>A0A2U1T4Y2</accession>
<evidence type="ECO:0000256" key="1">
    <source>
        <dbReference type="SAM" id="MobiDB-lite"/>
    </source>
</evidence>
<evidence type="ECO:0000313" key="2">
    <source>
        <dbReference type="EMBL" id="PWC01059.1"/>
    </source>
</evidence>
<dbReference type="AlphaFoldDB" id="A0A2U1T4Y2"/>